<accession>G8RS15</accession>
<dbReference type="EMBL" id="CP003169">
    <property type="protein sequence ID" value="AEV72798.1"/>
    <property type="molecule type" value="Genomic_DNA"/>
</dbReference>
<dbReference type="PATRIC" id="fig|710685.3.peg.2206"/>
<dbReference type="RefSeq" id="WP_014210610.1">
    <property type="nucleotide sequence ID" value="NC_016604.1"/>
</dbReference>
<protein>
    <submittedName>
        <fullName evidence="2">Putative cobalt transporter subunit (CbtB)</fullName>
    </submittedName>
</protein>
<evidence type="ECO:0000256" key="1">
    <source>
        <dbReference type="SAM" id="Phobius"/>
    </source>
</evidence>
<reference evidence="2 3" key="1">
    <citation type="submission" date="2011-12" db="EMBL/GenBank/DDBJ databases">
        <title>Complete sequence of Mycobacterium rhodesiae NBB3.</title>
        <authorList>
            <consortium name="US DOE Joint Genome Institute"/>
            <person name="Lucas S."/>
            <person name="Han J."/>
            <person name="Lapidus A."/>
            <person name="Cheng J.-F."/>
            <person name="Goodwin L."/>
            <person name="Pitluck S."/>
            <person name="Peters L."/>
            <person name="Mikhailova N."/>
            <person name="Gu W."/>
            <person name="Detter J.C."/>
            <person name="Han C."/>
            <person name="Tapia R."/>
            <person name="Land M."/>
            <person name="Hauser L."/>
            <person name="Kyrpides N."/>
            <person name="Ivanova N."/>
            <person name="Pagani I."/>
            <person name="Mattes T."/>
            <person name="Holmes A."/>
            <person name="Rutledge P."/>
            <person name="Paulsen I."/>
            <person name="Coleman N."/>
            <person name="Woyke T."/>
        </authorList>
    </citation>
    <scope>NUCLEOTIDE SEQUENCE [LARGE SCALE GENOMIC DNA]</scope>
    <source>
        <strain evidence="2 3">NBB3</strain>
    </source>
</reference>
<keyword evidence="1" id="KW-0812">Transmembrane</keyword>
<dbReference type="Proteomes" id="UP000005442">
    <property type="component" value="Chromosome"/>
</dbReference>
<evidence type="ECO:0000313" key="3">
    <source>
        <dbReference type="Proteomes" id="UP000005442"/>
    </source>
</evidence>
<dbReference type="KEGG" id="mrh:MycrhN_2207"/>
<evidence type="ECO:0000313" key="2">
    <source>
        <dbReference type="EMBL" id="AEV72798.1"/>
    </source>
</evidence>
<feature type="transmembrane region" description="Helical" evidence="1">
    <location>
        <begin position="21"/>
        <end position="42"/>
    </location>
</feature>
<dbReference type="HOGENOM" id="CLU_168228_1_0_11"/>
<proteinExistence type="predicted"/>
<sequence>MTSPEARKTSLSRATPIDFSVAKAAVWLTLTAFFALLVIYFIGMDQGATSVFGSNTMVHEFVHDARHLLGFPCH</sequence>
<dbReference type="OrthoDB" id="122519at2"/>
<keyword evidence="3" id="KW-1185">Reference proteome</keyword>
<dbReference type="Pfam" id="PF09489">
    <property type="entry name" value="CbtB"/>
    <property type="match status" value="1"/>
</dbReference>
<dbReference type="STRING" id="710685.MycrhN_2207"/>
<dbReference type="AlphaFoldDB" id="G8RS15"/>
<dbReference type="InterPro" id="IPR012667">
    <property type="entry name" value="CbtB_put"/>
</dbReference>
<keyword evidence="1" id="KW-1133">Transmembrane helix</keyword>
<name>G8RS15_MYCRN</name>
<organism evidence="2 3">
    <name type="scientific">Mycolicibacterium rhodesiae (strain NBB3)</name>
    <name type="common">Mycobacterium rhodesiae</name>
    <dbReference type="NCBI Taxonomy" id="710685"/>
    <lineage>
        <taxon>Bacteria</taxon>
        <taxon>Bacillati</taxon>
        <taxon>Actinomycetota</taxon>
        <taxon>Actinomycetes</taxon>
        <taxon>Mycobacteriales</taxon>
        <taxon>Mycobacteriaceae</taxon>
        <taxon>Mycolicibacterium</taxon>
    </lineage>
</organism>
<gene>
    <name evidence="2" type="ordered locus">MycrhN_2207</name>
</gene>
<keyword evidence="1" id="KW-0472">Membrane</keyword>
<dbReference type="eggNOG" id="ENOG5032Y7B">
    <property type="taxonomic scope" value="Bacteria"/>
</dbReference>